<dbReference type="EMBL" id="BPVZ01000006">
    <property type="protein sequence ID" value="GKU92570.1"/>
    <property type="molecule type" value="Genomic_DNA"/>
</dbReference>
<sequence>MSATARPIHGTYRPHPLHRFLQAKFESSLDPPGYVKQSRPHHLSITS</sequence>
<reference evidence="2 3" key="1">
    <citation type="journal article" date="2021" name="Commun. Biol.">
        <title>The genome of Shorea leprosula (Dipterocarpaceae) highlights the ecological relevance of drought in aseasonal tropical rainforests.</title>
        <authorList>
            <person name="Ng K.K.S."/>
            <person name="Kobayashi M.J."/>
            <person name="Fawcett J.A."/>
            <person name="Hatakeyama M."/>
            <person name="Paape T."/>
            <person name="Ng C.H."/>
            <person name="Ang C.C."/>
            <person name="Tnah L.H."/>
            <person name="Lee C.T."/>
            <person name="Nishiyama T."/>
            <person name="Sese J."/>
            <person name="O'Brien M.J."/>
            <person name="Copetti D."/>
            <person name="Mohd Noor M.I."/>
            <person name="Ong R.C."/>
            <person name="Putra M."/>
            <person name="Sireger I.Z."/>
            <person name="Indrioko S."/>
            <person name="Kosugi Y."/>
            <person name="Izuno A."/>
            <person name="Isagi Y."/>
            <person name="Lee S.L."/>
            <person name="Shimizu K.K."/>
        </authorList>
    </citation>
    <scope>NUCLEOTIDE SEQUENCE [LARGE SCALE GENOMIC DNA]</scope>
    <source>
        <strain evidence="2">214</strain>
    </source>
</reference>
<protein>
    <submittedName>
        <fullName evidence="2">Uncharacterized protein</fullName>
    </submittedName>
</protein>
<comment type="caution">
    <text evidence="2">The sequence shown here is derived from an EMBL/GenBank/DDBJ whole genome shotgun (WGS) entry which is preliminary data.</text>
</comment>
<gene>
    <name evidence="2" type="ORF">SLEP1_g6281</name>
</gene>
<evidence type="ECO:0000313" key="3">
    <source>
        <dbReference type="Proteomes" id="UP001054252"/>
    </source>
</evidence>
<keyword evidence="3" id="KW-1185">Reference proteome</keyword>
<feature type="region of interest" description="Disordered" evidence="1">
    <location>
        <begin position="28"/>
        <end position="47"/>
    </location>
</feature>
<feature type="compositionally biased region" description="Basic residues" evidence="1">
    <location>
        <begin position="38"/>
        <end position="47"/>
    </location>
</feature>
<proteinExistence type="predicted"/>
<evidence type="ECO:0000256" key="1">
    <source>
        <dbReference type="SAM" id="MobiDB-lite"/>
    </source>
</evidence>
<accession>A0AAV5I0N0</accession>
<dbReference type="Proteomes" id="UP001054252">
    <property type="component" value="Unassembled WGS sequence"/>
</dbReference>
<name>A0AAV5I0N0_9ROSI</name>
<evidence type="ECO:0000313" key="2">
    <source>
        <dbReference type="EMBL" id="GKU92570.1"/>
    </source>
</evidence>
<organism evidence="2 3">
    <name type="scientific">Rubroshorea leprosula</name>
    <dbReference type="NCBI Taxonomy" id="152421"/>
    <lineage>
        <taxon>Eukaryota</taxon>
        <taxon>Viridiplantae</taxon>
        <taxon>Streptophyta</taxon>
        <taxon>Embryophyta</taxon>
        <taxon>Tracheophyta</taxon>
        <taxon>Spermatophyta</taxon>
        <taxon>Magnoliopsida</taxon>
        <taxon>eudicotyledons</taxon>
        <taxon>Gunneridae</taxon>
        <taxon>Pentapetalae</taxon>
        <taxon>rosids</taxon>
        <taxon>malvids</taxon>
        <taxon>Malvales</taxon>
        <taxon>Dipterocarpaceae</taxon>
        <taxon>Rubroshorea</taxon>
    </lineage>
</organism>
<dbReference type="AlphaFoldDB" id="A0AAV5I0N0"/>